<dbReference type="EMBL" id="JAGDYP010000008">
    <property type="protein sequence ID" value="MBO1884807.1"/>
    <property type="molecule type" value="Genomic_DNA"/>
</dbReference>
<dbReference type="InterPro" id="IPR027368">
    <property type="entry name" value="MnmE_dom2"/>
</dbReference>
<gene>
    <name evidence="7 10" type="primary">mnmE</name>
    <name evidence="7" type="synonym">trmE</name>
    <name evidence="10" type="ORF">J4N46_10395</name>
</gene>
<evidence type="ECO:0000313" key="10">
    <source>
        <dbReference type="EMBL" id="MBO1884807.1"/>
    </source>
</evidence>
<dbReference type="InterPro" id="IPR005225">
    <property type="entry name" value="Small_GTP-bd"/>
</dbReference>
<dbReference type="Pfam" id="PF12631">
    <property type="entry name" value="MnmE_helical"/>
    <property type="match status" value="1"/>
</dbReference>
<dbReference type="Gene3D" id="3.30.1360.120">
    <property type="entry name" value="Probable tRNA modification gtpase trme, domain 1"/>
    <property type="match status" value="1"/>
</dbReference>
<accession>A0ABS3Q096</accession>
<protein>
    <recommendedName>
        <fullName evidence="7">tRNA modification GTPase MnmE</fullName>
        <ecNumber evidence="7">3.6.-.-</ecNumber>
    </recommendedName>
</protein>
<feature type="binding site" evidence="7">
    <location>
        <position position="30"/>
    </location>
    <ligand>
        <name>(6S)-5-formyl-5,6,7,8-tetrahydrofolate</name>
        <dbReference type="ChEBI" id="CHEBI:57457"/>
    </ligand>
</feature>
<comment type="caution">
    <text evidence="7">Lacks conserved residue(s) required for the propagation of feature annotation.</text>
</comment>
<keyword evidence="11" id="KW-1185">Reference proteome</keyword>
<comment type="subcellular location">
    <subcellularLocation>
        <location evidence="7">Cytoplasm</location>
    </subcellularLocation>
</comment>
<dbReference type="Proteomes" id="UP000681610">
    <property type="component" value="Unassembled WGS sequence"/>
</dbReference>
<name>A0ABS3Q096_9FLAO</name>
<feature type="binding site" evidence="7">
    <location>
        <begin position="238"/>
        <end position="243"/>
    </location>
    <ligand>
        <name>GTP</name>
        <dbReference type="ChEBI" id="CHEBI:37565"/>
    </ligand>
</feature>
<dbReference type="PRINTS" id="PR00326">
    <property type="entry name" value="GTP1OBG"/>
</dbReference>
<feature type="binding site" evidence="7">
    <location>
        <position position="477"/>
    </location>
    <ligand>
        <name>(6S)-5-formyl-5,6,7,8-tetrahydrofolate</name>
        <dbReference type="ChEBI" id="CHEBI:57457"/>
    </ligand>
</feature>
<evidence type="ECO:0000256" key="7">
    <source>
        <dbReference type="HAMAP-Rule" id="MF_00379"/>
    </source>
</evidence>
<comment type="subunit">
    <text evidence="7">Homodimer. Heterotetramer of two MnmE and two MnmG subunits.</text>
</comment>
<feature type="binding site" evidence="7">
    <location>
        <begin position="282"/>
        <end position="285"/>
    </location>
    <ligand>
        <name>GTP</name>
        <dbReference type="ChEBI" id="CHEBI:37565"/>
    </ligand>
</feature>
<organism evidence="10 11">
    <name type="scientific">Capnocytophaga bilenii</name>
    <dbReference type="NCBI Taxonomy" id="2819369"/>
    <lineage>
        <taxon>Bacteria</taxon>
        <taxon>Pseudomonadati</taxon>
        <taxon>Bacteroidota</taxon>
        <taxon>Flavobacteriia</taxon>
        <taxon>Flavobacteriales</taxon>
        <taxon>Flavobacteriaceae</taxon>
        <taxon>Capnocytophaga</taxon>
    </lineage>
</organism>
<comment type="caution">
    <text evidence="10">The sequence shown here is derived from an EMBL/GenBank/DDBJ whole genome shotgun (WGS) entry which is preliminary data.</text>
</comment>
<dbReference type="InterPro" id="IPR031168">
    <property type="entry name" value="G_TrmE"/>
</dbReference>
<keyword evidence="4 7" id="KW-0460">Magnesium</keyword>
<dbReference type="EC" id="3.6.-.-" evidence="7"/>
<keyword evidence="5 7" id="KW-0630">Potassium</keyword>
<feature type="binding site" evidence="7">
    <location>
        <position position="263"/>
    </location>
    <ligand>
        <name>Mg(2+)</name>
        <dbReference type="ChEBI" id="CHEBI:18420"/>
    </ligand>
</feature>
<dbReference type="InterPro" id="IPR018948">
    <property type="entry name" value="GTP-bd_TrmE_N"/>
</dbReference>
<evidence type="ECO:0000313" key="11">
    <source>
        <dbReference type="Proteomes" id="UP000681610"/>
    </source>
</evidence>
<comment type="cofactor">
    <cofactor evidence="7">
        <name>K(+)</name>
        <dbReference type="ChEBI" id="CHEBI:29103"/>
    </cofactor>
    <text evidence="7">Binds 1 potassium ion per subunit.</text>
</comment>
<dbReference type="CDD" id="cd14858">
    <property type="entry name" value="TrmE_N"/>
    <property type="match status" value="1"/>
</dbReference>
<evidence type="ECO:0000256" key="5">
    <source>
        <dbReference type="ARBA" id="ARBA00022958"/>
    </source>
</evidence>
<evidence type="ECO:0000256" key="6">
    <source>
        <dbReference type="ARBA" id="ARBA00023134"/>
    </source>
</evidence>
<feature type="binding site" evidence="7">
    <location>
        <position position="238"/>
    </location>
    <ligand>
        <name>K(+)</name>
        <dbReference type="ChEBI" id="CHEBI:29103"/>
    </ligand>
</feature>
<dbReference type="NCBIfam" id="TIGR00450">
    <property type="entry name" value="mnmE_trmE_thdF"/>
    <property type="match status" value="1"/>
</dbReference>
<evidence type="ECO:0000259" key="9">
    <source>
        <dbReference type="PROSITE" id="PS51709"/>
    </source>
</evidence>
<dbReference type="HAMAP" id="MF_00379">
    <property type="entry name" value="GTPase_MnmE"/>
    <property type="match status" value="1"/>
</dbReference>
<dbReference type="PANTHER" id="PTHR42714">
    <property type="entry name" value="TRNA MODIFICATION GTPASE GTPBP3"/>
    <property type="match status" value="1"/>
</dbReference>
<comment type="similarity">
    <text evidence="1 7 8">Belongs to the TRAFAC class TrmE-Era-EngA-EngB-Septin-like GTPase superfamily. TrmE GTPase family.</text>
</comment>
<reference evidence="10 11" key="1">
    <citation type="submission" date="2021-03" db="EMBL/GenBank/DDBJ databases">
        <title>Isolation and description of Capnocytophaga bilenii sp. nov., a novel Capnocytophaga species, isolated from a gingivitis subject.</title>
        <authorList>
            <person name="Antezack A."/>
            <person name="Monnet-Corti V."/>
            <person name="La Scola B."/>
        </authorList>
    </citation>
    <scope>NUCLEOTIDE SEQUENCE [LARGE SCALE GENOMIC DNA]</scope>
    <source>
        <strain evidence="10 11">Marseille-Q4570</strain>
    </source>
</reference>
<dbReference type="Pfam" id="PF10396">
    <property type="entry name" value="TrmE_N"/>
    <property type="match status" value="1"/>
</dbReference>
<feature type="binding site" evidence="7">
    <location>
        <position position="262"/>
    </location>
    <ligand>
        <name>K(+)</name>
        <dbReference type="ChEBI" id="CHEBI:29103"/>
    </ligand>
</feature>
<dbReference type="NCBIfam" id="NF003661">
    <property type="entry name" value="PRK05291.1-3"/>
    <property type="match status" value="1"/>
</dbReference>
<keyword evidence="2 7" id="KW-0819">tRNA processing</keyword>
<dbReference type="InterPro" id="IPR006073">
    <property type="entry name" value="GTP-bd"/>
</dbReference>
<dbReference type="NCBIfam" id="TIGR00231">
    <property type="entry name" value="small_GTP"/>
    <property type="match status" value="1"/>
</dbReference>
<comment type="function">
    <text evidence="7">Exhibits a very high intrinsic GTPase hydrolysis rate. Involved in the addition of a carboxymethylaminomethyl (cmnm) group at the wobble position (U34) of certain tRNAs, forming tRNA-cmnm(5)s(2)U34.</text>
</comment>
<sequence>MNHLNNINSTNDTIVALATAIGVGAIAVIRLSGNKAIDIADKIFSTVHGKRLIEVPSHTVHLGTLKSKTEVIDECLATIFKGQKSYTGEPVVEFSCHGSSYIVQEIIKLCLQEGCRLAEAGEFTKRAFLNGKLALNQAEAVADLIISDSYASHQVALQQMRGGFTTEIEHLRKELLNFVSLIELELDFSEEDVAFADREQFRKLLTTIKTTIERLLHSFSVGNVLKNGIAVAIVGKPNAGKSTLLNALLNEERAIVSDIAGTTRDTIEETLHIGGISFRFIDTAGIREAKDQIEAIGVQKAKEKMALAHILLYLYDENDNKPDEIISFIKENYRKDLKIILLHNKIDQYEATYSDSLSNFDATLKAALMPEYTTTLLGISARDHQNLDLLTKELTAYANTLVVGNNAAIVTNLRHYEALKEALQAIEKVEEGLALNLSGDLLAIDLREALYHLGSITGAVTNDEVLGHIFSKFCIGK</sequence>
<feature type="binding site" evidence="7">
    <location>
        <begin position="380"/>
        <end position="382"/>
    </location>
    <ligand>
        <name>GTP</name>
        <dbReference type="ChEBI" id="CHEBI:37565"/>
    </ligand>
</feature>
<evidence type="ECO:0000256" key="2">
    <source>
        <dbReference type="ARBA" id="ARBA00022694"/>
    </source>
</evidence>
<dbReference type="InterPro" id="IPR027266">
    <property type="entry name" value="TrmE/GcvT-like"/>
</dbReference>
<keyword evidence="3 7" id="KW-0547">Nucleotide-binding</keyword>
<dbReference type="PROSITE" id="PS51709">
    <property type="entry name" value="G_TRME"/>
    <property type="match status" value="1"/>
</dbReference>
<evidence type="ECO:0000256" key="4">
    <source>
        <dbReference type="ARBA" id="ARBA00022842"/>
    </source>
</evidence>
<keyword evidence="7" id="KW-0378">Hydrolase</keyword>
<proteinExistence type="inferred from homology"/>
<feature type="binding site" evidence="7">
    <location>
        <position position="93"/>
    </location>
    <ligand>
        <name>(6S)-5-formyl-5,6,7,8-tetrahydrofolate</name>
        <dbReference type="ChEBI" id="CHEBI:57457"/>
    </ligand>
</feature>
<feature type="binding site" evidence="7">
    <location>
        <position position="257"/>
    </location>
    <ligand>
        <name>K(+)</name>
        <dbReference type="ChEBI" id="CHEBI:29103"/>
    </ligand>
</feature>
<feature type="binding site" evidence="7">
    <location>
        <position position="259"/>
    </location>
    <ligand>
        <name>K(+)</name>
        <dbReference type="ChEBI" id="CHEBI:29103"/>
    </ligand>
</feature>
<dbReference type="Pfam" id="PF01926">
    <property type="entry name" value="MMR_HSR1"/>
    <property type="match status" value="1"/>
</dbReference>
<dbReference type="CDD" id="cd04164">
    <property type="entry name" value="trmE"/>
    <property type="match status" value="1"/>
</dbReference>
<evidence type="ECO:0000256" key="3">
    <source>
        <dbReference type="ARBA" id="ARBA00022741"/>
    </source>
</evidence>
<dbReference type="InterPro" id="IPR027417">
    <property type="entry name" value="P-loop_NTPase"/>
</dbReference>
<keyword evidence="7" id="KW-0479">Metal-binding</keyword>
<dbReference type="PANTHER" id="PTHR42714:SF2">
    <property type="entry name" value="TRNA MODIFICATION GTPASE GTPBP3, MITOCHONDRIAL"/>
    <property type="match status" value="1"/>
</dbReference>
<dbReference type="Gene3D" id="3.40.50.300">
    <property type="entry name" value="P-loop containing nucleotide triphosphate hydrolases"/>
    <property type="match status" value="1"/>
</dbReference>
<feature type="domain" description="TrmE-type G" evidence="9">
    <location>
        <begin position="228"/>
        <end position="399"/>
    </location>
</feature>
<evidence type="ECO:0000256" key="8">
    <source>
        <dbReference type="RuleBase" id="RU003313"/>
    </source>
</evidence>
<dbReference type="InterPro" id="IPR004520">
    <property type="entry name" value="GTPase_MnmE"/>
</dbReference>
<dbReference type="InterPro" id="IPR025867">
    <property type="entry name" value="MnmE_helical"/>
</dbReference>
<dbReference type="SUPFAM" id="SSF116878">
    <property type="entry name" value="TrmE connector domain"/>
    <property type="match status" value="1"/>
</dbReference>
<evidence type="ECO:0000256" key="1">
    <source>
        <dbReference type="ARBA" id="ARBA00011043"/>
    </source>
</evidence>
<dbReference type="RefSeq" id="WP_208059226.1">
    <property type="nucleotide sequence ID" value="NZ_JAGDYP010000008.1"/>
</dbReference>
<dbReference type="Gene3D" id="1.20.120.430">
    <property type="entry name" value="tRNA modification GTPase MnmE domain 2"/>
    <property type="match status" value="1"/>
</dbReference>
<keyword evidence="6 7" id="KW-0342">GTP-binding</keyword>
<feature type="binding site" evidence="7">
    <location>
        <position position="132"/>
    </location>
    <ligand>
        <name>(6S)-5-formyl-5,6,7,8-tetrahydrofolate</name>
        <dbReference type="ChEBI" id="CHEBI:57457"/>
    </ligand>
</feature>
<feature type="binding site" evidence="7">
    <location>
        <begin position="257"/>
        <end position="263"/>
    </location>
    <ligand>
        <name>GTP</name>
        <dbReference type="ChEBI" id="CHEBI:37565"/>
    </ligand>
</feature>
<feature type="binding site" evidence="7">
    <location>
        <position position="242"/>
    </location>
    <ligand>
        <name>Mg(2+)</name>
        <dbReference type="ChEBI" id="CHEBI:18420"/>
    </ligand>
</feature>
<keyword evidence="7" id="KW-0963">Cytoplasm</keyword>
<dbReference type="SUPFAM" id="SSF52540">
    <property type="entry name" value="P-loop containing nucleoside triphosphate hydrolases"/>
    <property type="match status" value="1"/>
</dbReference>